<dbReference type="InterPro" id="IPR036282">
    <property type="entry name" value="Glutathione-S-Trfase_C_sf"/>
</dbReference>
<keyword evidence="8" id="KW-1185">Reference proteome</keyword>
<dbReference type="InterPro" id="IPR040079">
    <property type="entry name" value="Glutathione_S-Trfase"/>
</dbReference>
<dbReference type="SFLD" id="SFLDS00019">
    <property type="entry name" value="Glutathione_Transferase_(cytos"/>
    <property type="match status" value="1"/>
</dbReference>
<dbReference type="SUPFAM" id="SSF47616">
    <property type="entry name" value="GST C-terminal domain-like"/>
    <property type="match status" value="1"/>
</dbReference>
<gene>
    <name evidence="7" type="ORF">Nepgr_031447</name>
</gene>
<comment type="similarity">
    <text evidence="1">Belongs to the GST superfamily. Phi family.</text>
</comment>
<name>A0AAD3TI57_NEPGR</name>
<evidence type="ECO:0000256" key="2">
    <source>
        <dbReference type="ARBA" id="ARBA00012452"/>
    </source>
</evidence>
<evidence type="ECO:0000256" key="1">
    <source>
        <dbReference type="ARBA" id="ARBA00010128"/>
    </source>
</evidence>
<dbReference type="Gene3D" id="1.20.1050.10">
    <property type="match status" value="1"/>
</dbReference>
<sequence>MAESRAISQYVAEKYKGKGSDLTRHENHKEAALVKVWLEVESQRYNPPIHQIIVQFFLMPAMGQASNQAVIDTNVELLGKVLDVYESRLSTTKYLAGDFYSLADLHHLPYTHYLMKSPYADLINSRPHVAAWWEDISSRPASRKVRANMILGDKQD</sequence>
<dbReference type="Proteomes" id="UP001279734">
    <property type="component" value="Unassembled WGS sequence"/>
</dbReference>
<dbReference type="AlphaFoldDB" id="A0AAD3TI57"/>
<dbReference type="InterPro" id="IPR034347">
    <property type="entry name" value="GST_Phi_C"/>
</dbReference>
<dbReference type="GO" id="GO:0004364">
    <property type="term" value="F:glutathione transferase activity"/>
    <property type="evidence" value="ECO:0007669"/>
    <property type="project" value="UniProtKB-EC"/>
</dbReference>
<evidence type="ECO:0000256" key="4">
    <source>
        <dbReference type="ARBA" id="ARBA00047960"/>
    </source>
</evidence>
<dbReference type="GO" id="GO:0043295">
    <property type="term" value="F:glutathione binding"/>
    <property type="evidence" value="ECO:0007669"/>
    <property type="project" value="TreeGrafter"/>
</dbReference>
<dbReference type="GO" id="GO:0009407">
    <property type="term" value="P:toxin catabolic process"/>
    <property type="evidence" value="ECO:0007669"/>
    <property type="project" value="UniProtKB-ARBA"/>
</dbReference>
<dbReference type="InterPro" id="IPR004046">
    <property type="entry name" value="GST_C"/>
</dbReference>
<keyword evidence="3" id="KW-0808">Transferase</keyword>
<evidence type="ECO:0000259" key="5">
    <source>
        <dbReference type="PROSITE" id="PS50404"/>
    </source>
</evidence>
<organism evidence="7 8">
    <name type="scientific">Nepenthes gracilis</name>
    <name type="common">Slender pitcher plant</name>
    <dbReference type="NCBI Taxonomy" id="150966"/>
    <lineage>
        <taxon>Eukaryota</taxon>
        <taxon>Viridiplantae</taxon>
        <taxon>Streptophyta</taxon>
        <taxon>Embryophyta</taxon>
        <taxon>Tracheophyta</taxon>
        <taxon>Spermatophyta</taxon>
        <taxon>Magnoliopsida</taxon>
        <taxon>eudicotyledons</taxon>
        <taxon>Gunneridae</taxon>
        <taxon>Pentapetalae</taxon>
        <taxon>Caryophyllales</taxon>
        <taxon>Nepenthaceae</taxon>
        <taxon>Nepenthes</taxon>
    </lineage>
</organism>
<comment type="catalytic activity">
    <reaction evidence="4">
        <text>RX + glutathione = an S-substituted glutathione + a halide anion + H(+)</text>
        <dbReference type="Rhea" id="RHEA:16437"/>
        <dbReference type="ChEBI" id="CHEBI:15378"/>
        <dbReference type="ChEBI" id="CHEBI:16042"/>
        <dbReference type="ChEBI" id="CHEBI:17792"/>
        <dbReference type="ChEBI" id="CHEBI:57925"/>
        <dbReference type="ChEBI" id="CHEBI:90779"/>
        <dbReference type="EC" id="2.5.1.18"/>
    </reaction>
</comment>
<evidence type="ECO:0000259" key="6">
    <source>
        <dbReference type="PROSITE" id="PS50405"/>
    </source>
</evidence>
<proteinExistence type="inferred from homology"/>
<dbReference type="PANTHER" id="PTHR43900:SF72">
    <property type="entry name" value="GLUTATHIONE S-TRANSFERASE F13"/>
    <property type="match status" value="1"/>
</dbReference>
<dbReference type="GO" id="GO:0006749">
    <property type="term" value="P:glutathione metabolic process"/>
    <property type="evidence" value="ECO:0007669"/>
    <property type="project" value="TreeGrafter"/>
</dbReference>
<protein>
    <recommendedName>
        <fullName evidence="2">glutathione transferase</fullName>
        <ecNumber evidence="2">2.5.1.18</ecNumber>
    </recommendedName>
</protein>
<feature type="domain" description="GST C-terminal" evidence="6">
    <location>
        <begin position="27"/>
        <end position="156"/>
    </location>
</feature>
<dbReference type="EMBL" id="BSYO01000036">
    <property type="protein sequence ID" value="GMH29604.1"/>
    <property type="molecule type" value="Genomic_DNA"/>
</dbReference>
<dbReference type="Pfam" id="PF00043">
    <property type="entry name" value="GST_C"/>
    <property type="match status" value="1"/>
</dbReference>
<dbReference type="PANTHER" id="PTHR43900">
    <property type="entry name" value="GLUTATHIONE S-TRANSFERASE RHO"/>
    <property type="match status" value="1"/>
</dbReference>
<evidence type="ECO:0000256" key="3">
    <source>
        <dbReference type="ARBA" id="ARBA00022679"/>
    </source>
</evidence>
<dbReference type="InterPro" id="IPR004045">
    <property type="entry name" value="Glutathione_S-Trfase_N"/>
</dbReference>
<dbReference type="PROSITE" id="PS50405">
    <property type="entry name" value="GST_CTER"/>
    <property type="match status" value="1"/>
</dbReference>
<evidence type="ECO:0000313" key="8">
    <source>
        <dbReference type="Proteomes" id="UP001279734"/>
    </source>
</evidence>
<dbReference type="EC" id="2.5.1.18" evidence="2"/>
<feature type="domain" description="GST N-terminal" evidence="5">
    <location>
        <begin position="1"/>
        <end position="19"/>
    </location>
</feature>
<accession>A0AAD3TI57</accession>
<dbReference type="GO" id="GO:0005737">
    <property type="term" value="C:cytoplasm"/>
    <property type="evidence" value="ECO:0007669"/>
    <property type="project" value="TreeGrafter"/>
</dbReference>
<dbReference type="FunFam" id="1.20.1050.10:FF:000004">
    <property type="entry name" value="Glutathione S-transferase F2"/>
    <property type="match status" value="1"/>
</dbReference>
<comment type="caution">
    <text evidence="7">The sequence shown here is derived from an EMBL/GenBank/DDBJ whole genome shotgun (WGS) entry which is preliminary data.</text>
</comment>
<dbReference type="CDD" id="cd03187">
    <property type="entry name" value="GST_C_Phi"/>
    <property type="match status" value="1"/>
</dbReference>
<evidence type="ECO:0000313" key="7">
    <source>
        <dbReference type="EMBL" id="GMH29604.1"/>
    </source>
</evidence>
<reference evidence="7" key="1">
    <citation type="submission" date="2023-05" db="EMBL/GenBank/DDBJ databases">
        <title>Nepenthes gracilis genome sequencing.</title>
        <authorList>
            <person name="Fukushima K."/>
        </authorList>
    </citation>
    <scope>NUCLEOTIDE SEQUENCE</scope>
    <source>
        <strain evidence="7">SING2019-196</strain>
    </source>
</reference>
<dbReference type="InterPro" id="IPR010987">
    <property type="entry name" value="Glutathione-S-Trfase_C-like"/>
</dbReference>
<dbReference type="PROSITE" id="PS50404">
    <property type="entry name" value="GST_NTER"/>
    <property type="match status" value="1"/>
</dbReference>